<dbReference type="InterPro" id="IPR048273">
    <property type="entry name" value="Luciferase"/>
</dbReference>
<sequence>MPSIFHTLTETLTRFRTPSFLHSRTLLPFSQPLTVVLLLLPPAILALLPSVLQSYRAYLALGPGGVPHNFFGFLLQYPLSVIARRDLRAVPPPYRRSHGGGDDDSVTRQYGRWDASFLVLGGGVLLPPRRGDRPSVPGFPIVAPQRQTSMQASPGMVGRMRRFLCRLAEANPGVLRTGPSELEGVGSEAIFLRENGNGEEGVKVPEFMGIAKAEIVHVHGEGSTHVTVSLVDGEEAVAKGWAERHPLSGVRNMLPWSYIMVYAPRDDEEYEVWKRFVVAGCRFVSGGKEIAVQQDE</sequence>
<accession>A0AAN7CAN4</accession>
<dbReference type="PANTHER" id="PTHR38695:SF1">
    <property type="entry name" value="AMINO ACID PERMEASE_ SLC12A DOMAIN-CONTAINING PROTEIN"/>
    <property type="match status" value="1"/>
</dbReference>
<feature type="domain" description="Luciferase" evidence="1">
    <location>
        <begin position="213"/>
        <end position="279"/>
    </location>
</feature>
<keyword evidence="3" id="KW-1185">Reference proteome</keyword>
<reference evidence="2" key="2">
    <citation type="submission" date="2023-05" db="EMBL/GenBank/DDBJ databases">
        <authorList>
            <consortium name="Lawrence Berkeley National Laboratory"/>
            <person name="Steindorff A."/>
            <person name="Hensen N."/>
            <person name="Bonometti L."/>
            <person name="Westerberg I."/>
            <person name="Brannstrom I.O."/>
            <person name="Guillou S."/>
            <person name="Cros-Aarteil S."/>
            <person name="Calhoun S."/>
            <person name="Haridas S."/>
            <person name="Kuo A."/>
            <person name="Mondo S."/>
            <person name="Pangilinan J."/>
            <person name="Riley R."/>
            <person name="Labutti K."/>
            <person name="Andreopoulos B."/>
            <person name="Lipzen A."/>
            <person name="Chen C."/>
            <person name="Yanf M."/>
            <person name="Daum C."/>
            <person name="Ng V."/>
            <person name="Clum A."/>
            <person name="Ohm R."/>
            <person name="Martin F."/>
            <person name="Silar P."/>
            <person name="Natvig D."/>
            <person name="Lalanne C."/>
            <person name="Gautier V."/>
            <person name="Ament-Velasquez S.L."/>
            <person name="Kruys A."/>
            <person name="Hutchinson M.I."/>
            <person name="Powell A.J."/>
            <person name="Barry K."/>
            <person name="Miller A.N."/>
            <person name="Grigoriev I.V."/>
            <person name="Debuchy R."/>
            <person name="Gladieux P."/>
            <person name="Thoren M.H."/>
            <person name="Johannesson H."/>
        </authorList>
    </citation>
    <scope>NUCLEOTIDE SEQUENCE</scope>
    <source>
        <strain evidence="2">CBS 532.94</strain>
    </source>
</reference>
<dbReference type="AlphaFoldDB" id="A0AAN7CAN4"/>
<dbReference type="PANTHER" id="PTHR38695">
    <property type="entry name" value="AMINO ACID PERMEASE_ SLC12A DOMAIN-CONTAINING PROTEIN"/>
    <property type="match status" value="1"/>
</dbReference>
<evidence type="ECO:0000313" key="3">
    <source>
        <dbReference type="Proteomes" id="UP001303760"/>
    </source>
</evidence>
<proteinExistence type="predicted"/>
<dbReference type="EMBL" id="MU860135">
    <property type="protein sequence ID" value="KAK4237503.1"/>
    <property type="molecule type" value="Genomic_DNA"/>
</dbReference>
<organism evidence="2 3">
    <name type="scientific">Achaetomium macrosporum</name>
    <dbReference type="NCBI Taxonomy" id="79813"/>
    <lineage>
        <taxon>Eukaryota</taxon>
        <taxon>Fungi</taxon>
        <taxon>Dikarya</taxon>
        <taxon>Ascomycota</taxon>
        <taxon>Pezizomycotina</taxon>
        <taxon>Sordariomycetes</taxon>
        <taxon>Sordariomycetidae</taxon>
        <taxon>Sordariales</taxon>
        <taxon>Chaetomiaceae</taxon>
        <taxon>Achaetomium</taxon>
    </lineage>
</organism>
<evidence type="ECO:0000313" key="2">
    <source>
        <dbReference type="EMBL" id="KAK4237503.1"/>
    </source>
</evidence>
<protein>
    <recommendedName>
        <fullName evidence="1">Luciferase domain-containing protein</fullName>
    </recommendedName>
</protein>
<dbReference type="InterPro" id="IPR040841">
    <property type="entry name" value="Luciferase_dom"/>
</dbReference>
<comment type="caution">
    <text evidence="2">The sequence shown here is derived from an EMBL/GenBank/DDBJ whole genome shotgun (WGS) entry which is preliminary data.</text>
</comment>
<gene>
    <name evidence="2" type="ORF">C8A03DRAFT_15953</name>
</gene>
<reference evidence="2" key="1">
    <citation type="journal article" date="2023" name="Mol. Phylogenet. Evol.">
        <title>Genome-scale phylogeny and comparative genomics of the fungal order Sordariales.</title>
        <authorList>
            <person name="Hensen N."/>
            <person name="Bonometti L."/>
            <person name="Westerberg I."/>
            <person name="Brannstrom I.O."/>
            <person name="Guillou S."/>
            <person name="Cros-Aarteil S."/>
            <person name="Calhoun S."/>
            <person name="Haridas S."/>
            <person name="Kuo A."/>
            <person name="Mondo S."/>
            <person name="Pangilinan J."/>
            <person name="Riley R."/>
            <person name="LaButti K."/>
            <person name="Andreopoulos B."/>
            <person name="Lipzen A."/>
            <person name="Chen C."/>
            <person name="Yan M."/>
            <person name="Daum C."/>
            <person name="Ng V."/>
            <person name="Clum A."/>
            <person name="Steindorff A."/>
            <person name="Ohm R.A."/>
            <person name="Martin F."/>
            <person name="Silar P."/>
            <person name="Natvig D.O."/>
            <person name="Lalanne C."/>
            <person name="Gautier V."/>
            <person name="Ament-Velasquez S.L."/>
            <person name="Kruys A."/>
            <person name="Hutchinson M.I."/>
            <person name="Powell A.J."/>
            <person name="Barry K."/>
            <person name="Miller A.N."/>
            <person name="Grigoriev I.V."/>
            <person name="Debuchy R."/>
            <person name="Gladieux P."/>
            <person name="Hiltunen Thoren M."/>
            <person name="Johannesson H."/>
        </authorList>
    </citation>
    <scope>NUCLEOTIDE SEQUENCE</scope>
    <source>
        <strain evidence="2">CBS 532.94</strain>
    </source>
</reference>
<dbReference type="Pfam" id="PF17648">
    <property type="entry name" value="Luciferase"/>
    <property type="match status" value="1"/>
</dbReference>
<dbReference type="Proteomes" id="UP001303760">
    <property type="component" value="Unassembled WGS sequence"/>
</dbReference>
<name>A0AAN7CAN4_9PEZI</name>
<evidence type="ECO:0000259" key="1">
    <source>
        <dbReference type="Pfam" id="PF17648"/>
    </source>
</evidence>